<keyword evidence="6 7" id="KW-0472">Membrane</keyword>
<dbReference type="GO" id="GO:0005886">
    <property type="term" value="C:plasma membrane"/>
    <property type="evidence" value="ECO:0007669"/>
    <property type="project" value="UniProtKB-SubCell"/>
</dbReference>
<evidence type="ECO:0000256" key="5">
    <source>
        <dbReference type="ARBA" id="ARBA00022989"/>
    </source>
</evidence>
<dbReference type="PANTHER" id="PTHR22926">
    <property type="entry name" value="PHOSPHO-N-ACETYLMURAMOYL-PENTAPEPTIDE-TRANSFERASE"/>
    <property type="match status" value="1"/>
</dbReference>
<evidence type="ECO:0000256" key="6">
    <source>
        <dbReference type="ARBA" id="ARBA00023136"/>
    </source>
</evidence>
<organism evidence="8">
    <name type="scientific">marine metagenome</name>
    <dbReference type="NCBI Taxonomy" id="408172"/>
    <lineage>
        <taxon>unclassified sequences</taxon>
        <taxon>metagenomes</taxon>
        <taxon>ecological metagenomes</taxon>
    </lineage>
</organism>
<keyword evidence="2" id="KW-1003">Cell membrane</keyword>
<keyword evidence="3" id="KW-0808">Transferase</keyword>
<proteinExistence type="predicted"/>
<feature type="transmembrane region" description="Helical" evidence="7">
    <location>
        <begin position="128"/>
        <end position="149"/>
    </location>
</feature>
<dbReference type="GO" id="GO:0044038">
    <property type="term" value="P:cell wall macromolecule biosynthetic process"/>
    <property type="evidence" value="ECO:0007669"/>
    <property type="project" value="TreeGrafter"/>
</dbReference>
<keyword evidence="5 7" id="KW-1133">Transmembrane helix</keyword>
<protein>
    <recommendedName>
        <fullName evidence="9">Glycosyl transferase</fullName>
    </recommendedName>
</protein>
<dbReference type="GO" id="GO:0009103">
    <property type="term" value="P:lipopolysaccharide biosynthetic process"/>
    <property type="evidence" value="ECO:0007669"/>
    <property type="project" value="TreeGrafter"/>
</dbReference>
<feature type="transmembrane region" description="Helical" evidence="7">
    <location>
        <begin position="25"/>
        <end position="42"/>
    </location>
</feature>
<evidence type="ECO:0000256" key="3">
    <source>
        <dbReference type="ARBA" id="ARBA00022679"/>
    </source>
</evidence>
<dbReference type="EMBL" id="UINC01169644">
    <property type="protein sequence ID" value="SVD73285.1"/>
    <property type="molecule type" value="Genomic_DNA"/>
</dbReference>
<dbReference type="GO" id="GO:0071555">
    <property type="term" value="P:cell wall organization"/>
    <property type="evidence" value="ECO:0007669"/>
    <property type="project" value="TreeGrafter"/>
</dbReference>
<keyword evidence="4 7" id="KW-0812">Transmembrane</keyword>
<feature type="transmembrane region" description="Helical" evidence="7">
    <location>
        <begin position="78"/>
        <end position="97"/>
    </location>
</feature>
<sequence>ASLEAICVLSTFSLISYFVLFDPDLSFLLLVLCASIFGFLILNFPKSQIFMGDVGSGFLGIVIALLSIYSSQDHPELFWSWLILLGVFLIDSTYTLIRRVFLKEKLYLPHSTHAYQKLARSINSHWKASMCIVVINLLWLAPIAFLVALNKIEGIYGTLLAYAPLILLVYYLNAGLPDKQD</sequence>
<evidence type="ECO:0000313" key="8">
    <source>
        <dbReference type="EMBL" id="SVD73285.1"/>
    </source>
</evidence>
<comment type="subcellular location">
    <subcellularLocation>
        <location evidence="1">Cell membrane</location>
        <topology evidence="1">Multi-pass membrane protein</topology>
    </subcellularLocation>
</comment>
<evidence type="ECO:0008006" key="9">
    <source>
        <dbReference type="Google" id="ProtNLM"/>
    </source>
</evidence>
<dbReference type="PANTHER" id="PTHR22926:SF3">
    <property type="entry name" value="UNDECAPRENYL-PHOSPHATE ALPHA-N-ACETYLGLUCOSAMINYL 1-PHOSPHATE TRANSFERASE"/>
    <property type="match status" value="1"/>
</dbReference>
<dbReference type="AlphaFoldDB" id="A0A382XRK9"/>
<feature type="non-terminal residue" evidence="8">
    <location>
        <position position="1"/>
    </location>
</feature>
<reference evidence="8" key="1">
    <citation type="submission" date="2018-05" db="EMBL/GenBank/DDBJ databases">
        <authorList>
            <person name="Lanie J.A."/>
            <person name="Ng W.-L."/>
            <person name="Kazmierczak K.M."/>
            <person name="Andrzejewski T.M."/>
            <person name="Davidsen T.M."/>
            <person name="Wayne K.J."/>
            <person name="Tettelin H."/>
            <person name="Glass J.I."/>
            <person name="Rusch D."/>
            <person name="Podicherti R."/>
            <person name="Tsui H.-C.T."/>
            <person name="Winkler M.E."/>
        </authorList>
    </citation>
    <scope>NUCLEOTIDE SEQUENCE</scope>
</reference>
<dbReference type="GO" id="GO:0016780">
    <property type="term" value="F:phosphotransferase activity, for other substituted phosphate groups"/>
    <property type="evidence" value="ECO:0007669"/>
    <property type="project" value="InterPro"/>
</dbReference>
<evidence type="ECO:0000256" key="4">
    <source>
        <dbReference type="ARBA" id="ARBA00022692"/>
    </source>
</evidence>
<evidence type="ECO:0000256" key="1">
    <source>
        <dbReference type="ARBA" id="ARBA00004651"/>
    </source>
</evidence>
<feature type="transmembrane region" description="Helical" evidence="7">
    <location>
        <begin position="155"/>
        <end position="172"/>
    </location>
</feature>
<accession>A0A382XRK9</accession>
<evidence type="ECO:0000256" key="2">
    <source>
        <dbReference type="ARBA" id="ARBA00022475"/>
    </source>
</evidence>
<evidence type="ECO:0000256" key="7">
    <source>
        <dbReference type="SAM" id="Phobius"/>
    </source>
</evidence>
<gene>
    <name evidence="8" type="ORF">METZ01_LOCUS426139</name>
</gene>
<dbReference type="InterPro" id="IPR000715">
    <property type="entry name" value="Glycosyl_transferase_4"/>
</dbReference>
<feature type="transmembrane region" description="Helical" evidence="7">
    <location>
        <begin position="54"/>
        <end position="72"/>
    </location>
</feature>
<dbReference type="Pfam" id="PF00953">
    <property type="entry name" value="Glycos_transf_4"/>
    <property type="match status" value="1"/>
</dbReference>
<name>A0A382XRK9_9ZZZZ</name>